<evidence type="ECO:0000259" key="2">
    <source>
        <dbReference type="Pfam" id="PF03372"/>
    </source>
</evidence>
<proteinExistence type="predicted"/>
<dbReference type="OrthoDB" id="5500612at2"/>
<dbReference type="InterPro" id="IPR036691">
    <property type="entry name" value="Endo/exonu/phosph_ase_sf"/>
</dbReference>
<dbReference type="RefSeq" id="WP_106565975.1">
    <property type="nucleotide sequence ID" value="NZ_PYGF01000001.1"/>
</dbReference>
<feature type="signal peptide" evidence="1">
    <location>
        <begin position="1"/>
        <end position="24"/>
    </location>
</feature>
<dbReference type="EMBL" id="PYGF01000001">
    <property type="protein sequence ID" value="PSL07945.1"/>
    <property type="molecule type" value="Genomic_DNA"/>
</dbReference>
<dbReference type="GO" id="GO:0003824">
    <property type="term" value="F:catalytic activity"/>
    <property type="evidence" value="ECO:0007669"/>
    <property type="project" value="InterPro"/>
</dbReference>
<evidence type="ECO:0000313" key="4">
    <source>
        <dbReference type="Proteomes" id="UP000240708"/>
    </source>
</evidence>
<keyword evidence="1" id="KW-0732">Signal</keyword>
<protein>
    <submittedName>
        <fullName evidence="3">Putative secreted protein (Por secretion system target)</fullName>
    </submittedName>
</protein>
<feature type="domain" description="Endonuclease/exonuclease/phosphatase" evidence="2">
    <location>
        <begin position="980"/>
        <end position="1260"/>
    </location>
</feature>
<gene>
    <name evidence="3" type="ORF">CLV48_101886</name>
</gene>
<reference evidence="3 4" key="1">
    <citation type="submission" date="2018-03" db="EMBL/GenBank/DDBJ databases">
        <title>Genomic Encyclopedia of Archaeal and Bacterial Type Strains, Phase II (KMG-II): from individual species to whole genera.</title>
        <authorList>
            <person name="Goeker M."/>
        </authorList>
    </citation>
    <scope>NUCLEOTIDE SEQUENCE [LARGE SCALE GENOMIC DNA]</scope>
    <source>
        <strain evidence="3 4">DSM 28057</strain>
    </source>
</reference>
<dbReference type="Proteomes" id="UP000240708">
    <property type="component" value="Unassembled WGS sequence"/>
</dbReference>
<evidence type="ECO:0000256" key="1">
    <source>
        <dbReference type="SAM" id="SignalP"/>
    </source>
</evidence>
<dbReference type="InterPro" id="IPR005135">
    <property type="entry name" value="Endo/exonuclease/phosphatase"/>
</dbReference>
<sequence>MKLSLRSTIILALLIFLGMVSVHAQTEIIAGWTFGTVTGEESPLADQGNPNNIGIQSINLLNATLSGYVAGSPGRAITSSGWNNFSQERYWFVQINTAGFENLTLSSKQQSSNTGPKDFHVQYSLNGTSWIDIPNGNVTVANNFTSGVLNRIPIPQEANNKPEVFIRWLNTSEISVSLSTIASGGTNRIDEIFIEGTAIDEEIIQNPDPVQAANLPYTQDFAGFNFPLNTPVLEFGNQSEWTFTGPILNYTGDFTNDNLTAGGFRGNNNVLAYQHTGTTGVLIKTLTLINNTGSTIRSLDISYLGRVGRASQGRSPAYTVLVNGTEITSLTYSTLNGEDQRVSATVTGLNIAPNQTFTISWNSERGGLSGASKVIGIADLSVKVTPQPEQILNYNFAGQPGNQQFTAPSSVSEGLTGLNFTRGSGINPASAANSISSNGWNDGENRYFSFGFTVAPGKLVDLSQLQIGTNSSNTGPRDMALVYSGDGFNTPLATWQHITNPNTNSVPFSNLEIDLSSLQNLSGEVEFRIISTSNVSANGGSISSTGTSRVTNYFSGSDTGGTRFIGLIKDGEGVIIPSITITPETLDFGNLAINADNPVLSYVLGATNLSGDLSVTAPERLGISKDGSNFSSSITFSSEELTSTVPVYVRFDNTVPGGFNAQIIHNTTGTLPVSLQVNANVFDPFNIIEDFNTICSVNLGPIAGGWNQISVLGDQTWSCTNFGRAGTTPTASAPFGVQINGFAGGAARLNEDWLISPSYDLTEFDFPLLQFWSRVAFSGPRMKLLVSTDYVDGDPNLATWTELADRFAQGDVWTSSGEINLVAFKAANVRIAFVYTSSPEANAARWTLDDFSLRNSQTAPAPFLTNTIGNVDYWHFGVIPIGSTSNEVRSFNFSLSDALENLSISAGVGFEFSKDGVNYAPAITFTPAEAASTNTVRVRFQPNSEGAFSSPINFKSGDIEVNRGYLTGATIERSNTLDVVTWNIEWFGSSNPNQGPTDINLQLQNVKKVIEDLNADIYAFQEITNLEKFYELVAALPAYRGFHSPAVSGGGTFEDAQKLTFLYKTATIDSVSTRVLLQGVQPEQLVGYPSTPDRFWASGRLPFLFEAKAKINGAEKKINFVNVHTRSNGGGESAANPRYAMRRYDVNVLKDSLDQYYADVPLVILGDYNDDLDETVADQSAPTVNTSETSFINFINDRANYIPVTKSLSLAGLRTFPTFENVIDHIMISNELEENWIVNSERIIAPFDLIPNYSSTTSDHIPVKLRFNLFCDIIPAQIFGTAEVCGTNNTAELMLVGGVYESILGWEISLDSGQTWEFVDESAGEEILRINNLNTSALFRAILDADSCVPVTTESFEVVARQLPQPVILFNKGLLSSIEGDYTYYWYKDQQLIATTTNNSIRVNGEGNYQVVIEDISGCQASSPIFRFPQQIQATSIRIYPNPTSSRVSVLMRNVQGPATVDLRTGTGLQVARQLTSAGYAEFDLSGMLKGIYLITITDSLGTTIVERLLVD</sequence>
<dbReference type="SUPFAM" id="SSF56219">
    <property type="entry name" value="DNase I-like"/>
    <property type="match status" value="1"/>
</dbReference>
<keyword evidence="4" id="KW-1185">Reference proteome</keyword>
<dbReference type="Pfam" id="PF03372">
    <property type="entry name" value="Exo_endo_phos"/>
    <property type="match status" value="1"/>
</dbReference>
<name>A0A2P8EEQ2_9BACT</name>
<organism evidence="3 4">
    <name type="scientific">Cecembia rubra</name>
    <dbReference type="NCBI Taxonomy" id="1485585"/>
    <lineage>
        <taxon>Bacteria</taxon>
        <taxon>Pseudomonadati</taxon>
        <taxon>Bacteroidota</taxon>
        <taxon>Cytophagia</taxon>
        <taxon>Cytophagales</taxon>
        <taxon>Cyclobacteriaceae</taxon>
        <taxon>Cecembia</taxon>
    </lineage>
</organism>
<evidence type="ECO:0000313" key="3">
    <source>
        <dbReference type="EMBL" id="PSL07945.1"/>
    </source>
</evidence>
<accession>A0A2P8EEQ2</accession>
<dbReference type="InterPro" id="IPR026444">
    <property type="entry name" value="Secre_tail"/>
</dbReference>
<feature type="chain" id="PRO_5015161256" evidence="1">
    <location>
        <begin position="25"/>
        <end position="1512"/>
    </location>
</feature>
<dbReference type="NCBIfam" id="TIGR04183">
    <property type="entry name" value="Por_Secre_tail"/>
    <property type="match status" value="1"/>
</dbReference>
<dbReference type="Gene3D" id="3.60.10.10">
    <property type="entry name" value="Endonuclease/exonuclease/phosphatase"/>
    <property type="match status" value="1"/>
</dbReference>
<comment type="caution">
    <text evidence="3">The sequence shown here is derived from an EMBL/GenBank/DDBJ whole genome shotgun (WGS) entry which is preliminary data.</text>
</comment>